<dbReference type="Proteomes" id="UP000253562">
    <property type="component" value="Unassembled WGS sequence"/>
</dbReference>
<feature type="transmembrane region" description="Helical" evidence="2">
    <location>
        <begin position="21"/>
        <end position="40"/>
    </location>
</feature>
<feature type="region of interest" description="Disordered" evidence="1">
    <location>
        <begin position="813"/>
        <end position="874"/>
    </location>
</feature>
<proteinExistence type="predicted"/>
<sequence length="1099" mass="122328">MNAPAVLIKLSQRFHTLRRRHMAVQIGIASSLLVVALLGAWGVLAGCDYVWELPLTTRRVAAAVVVVGILLGFSWQIYRIVRGTRARSFATLLEKSFEPFGQRIRTVLDTVAGRVEGPAVMLTALGHQTLGRWETTTPERIVPLRKLLIGVFLVVLASVGVAVLFFTSDQWQTALLRSTGRDLPYTTFHVQPGNHSILEGLPVEVALTLDGRIQRDVTLRYHSLPFEAAGEISSAAEKPAWVELELLPSESNAALFTAQLGKAARPLEYQFVTSAGETELFRIDVRPRIEARRIVTTVSPPAYTRLESRLVSDTDVTALALSRVEVTIETNHPLHQAELTIMGQDTSTLLENAPSEDRRQWTFELPCLKSLSWQFTGYGQDQTPLKPVSGRLRVQTDQAPSLTWRSPTQELRVSTLTEVPLQLLVSDDFGVQETGIVFQLGGEEEYELANWTESEQENAAPPTTRLRLEETLPLESLALTERDYIAYYAYAIDNHQPNPSRVESDVRYIDIRPLRQFFSEIELPPNNGGGGSVVVQLDEIIRRQRFMINRTRRLTKATGEDLTQQLRTIDRLVENQSELAGVARFLAEFLISQGNDDVEALNQAEATMLQASDSLAAANFDLALVQQEDALRSLAEARRTVELAINKGQLPFQRQALRRFNQQMRQKLRLNRPQSPKQLADSLQQIARQQRMLAVRAQKIGPDTPEEEGDELYADQIDLLERVRTIENDVSDQLNRSKLFASRMREAQDAMNSLASLARDGELETYPAGAEQASDQLLELGVQLQGLAAEEAIERVASLRDLTASLANLESELAKQRQSASPSPADDSDSPAENSLPQQHAQKTVKQLQRRSKTVDDLLNTPAEIGDAETSEVNDRLQRLAEENEFSQLLAASQEVADEPQESPGQKQEQAQPTYARAMQYAEIAVQLDQLFRQLSEPRLARLRQLEQQASALALQMQGGAGEQGENAEKEKGEAGERSPEVKAAMAELERQLRDEGLQQLAEMLQSGDQVGDAATENDDSRSDKFDPTLLHSSQGRVLLVVREIQARIQEMILQDITPDRDIPVPPQYQRAVDHYLRVLAGEAATIETPSVSPAGETP</sequence>
<dbReference type="OrthoDB" id="220911at2"/>
<comment type="caution">
    <text evidence="3">The sequence shown here is derived from an EMBL/GenBank/DDBJ whole genome shotgun (WGS) entry which is preliminary data.</text>
</comment>
<keyword evidence="2" id="KW-0812">Transmembrane</keyword>
<evidence type="ECO:0000256" key="1">
    <source>
        <dbReference type="SAM" id="MobiDB-lite"/>
    </source>
</evidence>
<evidence type="ECO:0000256" key="2">
    <source>
        <dbReference type="SAM" id="Phobius"/>
    </source>
</evidence>
<organism evidence="3 4">
    <name type="scientific">Bremerella cremea</name>
    <dbReference type="NCBI Taxonomy" id="1031537"/>
    <lineage>
        <taxon>Bacteria</taxon>
        <taxon>Pseudomonadati</taxon>
        <taxon>Planctomycetota</taxon>
        <taxon>Planctomycetia</taxon>
        <taxon>Pirellulales</taxon>
        <taxon>Pirellulaceae</taxon>
        <taxon>Bremerella</taxon>
    </lineage>
</organism>
<keyword evidence="2" id="KW-1133">Transmembrane helix</keyword>
<accession>A0A368KMG9</accession>
<feature type="region of interest" description="Disordered" evidence="1">
    <location>
        <begin position="1008"/>
        <end position="1029"/>
    </location>
</feature>
<feature type="transmembrane region" description="Helical" evidence="2">
    <location>
        <begin position="147"/>
        <end position="167"/>
    </location>
</feature>
<feature type="region of interest" description="Disordered" evidence="1">
    <location>
        <begin position="957"/>
        <end position="983"/>
    </location>
</feature>
<feature type="compositionally biased region" description="Polar residues" evidence="1">
    <location>
        <begin position="833"/>
        <end position="847"/>
    </location>
</feature>
<feature type="transmembrane region" description="Helical" evidence="2">
    <location>
        <begin position="60"/>
        <end position="78"/>
    </location>
</feature>
<name>A0A368KMG9_9BACT</name>
<gene>
    <name evidence="3" type="ORF">DTL42_18760</name>
</gene>
<feature type="compositionally biased region" description="Polar residues" evidence="1">
    <location>
        <begin position="903"/>
        <end position="913"/>
    </location>
</feature>
<dbReference type="EMBL" id="QPEX01000038">
    <property type="protein sequence ID" value="RCS43539.1"/>
    <property type="molecule type" value="Genomic_DNA"/>
</dbReference>
<feature type="region of interest" description="Disordered" evidence="1">
    <location>
        <begin position="893"/>
        <end position="914"/>
    </location>
</feature>
<evidence type="ECO:0000313" key="3">
    <source>
        <dbReference type="EMBL" id="RCS43539.1"/>
    </source>
</evidence>
<evidence type="ECO:0000313" key="4">
    <source>
        <dbReference type="Proteomes" id="UP000253562"/>
    </source>
</evidence>
<dbReference type="AlphaFoldDB" id="A0A368KMG9"/>
<protein>
    <recommendedName>
        <fullName evidence="5">DUF4175 family protein</fullName>
    </recommendedName>
</protein>
<keyword evidence="2" id="KW-0472">Membrane</keyword>
<evidence type="ECO:0008006" key="5">
    <source>
        <dbReference type="Google" id="ProtNLM"/>
    </source>
</evidence>
<reference evidence="3 4" key="1">
    <citation type="submission" date="2018-07" db="EMBL/GenBank/DDBJ databases">
        <title>Comparative genomes isolates from brazilian mangrove.</title>
        <authorList>
            <person name="De Araujo J.E."/>
            <person name="Taketani R.G."/>
            <person name="Silva M.C.P."/>
            <person name="Lourenco M.V."/>
            <person name="Oliveira V.M."/>
            <person name="Andreote F.D."/>
        </authorList>
    </citation>
    <scope>NUCLEOTIDE SEQUENCE [LARGE SCALE GENOMIC DNA]</scope>
    <source>
        <strain evidence="3 4">HEX PRIS-MGV</strain>
    </source>
</reference>
<feature type="compositionally biased region" description="Basic and acidic residues" evidence="1">
    <location>
        <begin position="967"/>
        <end position="981"/>
    </location>
</feature>
<dbReference type="RefSeq" id="WP_114370842.1">
    <property type="nucleotide sequence ID" value="NZ_QPEX01000038.1"/>
</dbReference>